<keyword evidence="3" id="KW-1185">Reference proteome</keyword>
<feature type="region of interest" description="Disordered" evidence="1">
    <location>
        <begin position="1"/>
        <end position="87"/>
    </location>
</feature>
<organism evidence="2 3">
    <name type="scientific">Botrytis elliptica</name>
    <dbReference type="NCBI Taxonomy" id="278938"/>
    <lineage>
        <taxon>Eukaryota</taxon>
        <taxon>Fungi</taxon>
        <taxon>Dikarya</taxon>
        <taxon>Ascomycota</taxon>
        <taxon>Pezizomycotina</taxon>
        <taxon>Leotiomycetes</taxon>
        <taxon>Helotiales</taxon>
        <taxon>Sclerotiniaceae</taxon>
        <taxon>Botrytis</taxon>
    </lineage>
</organism>
<evidence type="ECO:0000313" key="2">
    <source>
        <dbReference type="EMBL" id="TGO68244.1"/>
    </source>
</evidence>
<proteinExistence type="predicted"/>
<evidence type="ECO:0000313" key="3">
    <source>
        <dbReference type="Proteomes" id="UP000297229"/>
    </source>
</evidence>
<sequence length="376" mass="41918">MAIDKNAWFSGTEALKEEERKREDLILQGGLGAQKPKEATQKKAEAAENRPKVKTFRHFIEETASRQRAATEENMKKAEAAESQAKTQNFEEFLADFTAKQRAAGDNLKNVTAPAEVPKPSDRPNTSSGPAPALPQKTMGADLIQSAANSSGYSFLNANKTPVKADQLPSFPLDDSPRFEASQSDQRSESDTPQVECEAGFNTQVGFDGQVRHYLSGFDDTLRQDSTFMWIPEEPSQKTIVDFKLGIAPQTYGFLISSQVDLKKFPSQLRLIAQNGVRDLKNRTECISVKMMACLWNRLYLNTKLNGVSADVHQYQLELQMWTTYEVSIRKESLTCVITVLKLVTLGTFALKIVDGVIGALDFIDLKRSLWRAHVC</sequence>
<feature type="region of interest" description="Disordered" evidence="1">
    <location>
        <begin position="166"/>
        <end position="195"/>
    </location>
</feature>
<dbReference type="Proteomes" id="UP000297229">
    <property type="component" value="Unassembled WGS sequence"/>
</dbReference>
<feature type="compositionally biased region" description="Basic and acidic residues" evidence="1">
    <location>
        <begin position="35"/>
        <end position="51"/>
    </location>
</feature>
<accession>A0A4Z1J4X5</accession>
<evidence type="ECO:0000256" key="1">
    <source>
        <dbReference type="SAM" id="MobiDB-lite"/>
    </source>
</evidence>
<comment type="caution">
    <text evidence="2">The sequence shown here is derived from an EMBL/GenBank/DDBJ whole genome shotgun (WGS) entry which is preliminary data.</text>
</comment>
<feature type="compositionally biased region" description="Basic and acidic residues" evidence="1">
    <location>
        <begin position="58"/>
        <end position="80"/>
    </location>
</feature>
<dbReference type="AlphaFoldDB" id="A0A4Z1J4X5"/>
<dbReference type="EMBL" id="PQXM01000836">
    <property type="protein sequence ID" value="TGO68244.1"/>
    <property type="molecule type" value="Genomic_DNA"/>
</dbReference>
<feature type="compositionally biased region" description="Basic and acidic residues" evidence="1">
    <location>
        <begin position="14"/>
        <end position="25"/>
    </location>
</feature>
<reference evidence="2 3" key="1">
    <citation type="submission" date="2017-12" db="EMBL/GenBank/DDBJ databases">
        <title>Comparative genomics of Botrytis spp.</title>
        <authorList>
            <person name="Valero-Jimenez C.A."/>
            <person name="Tapia P."/>
            <person name="Veloso J."/>
            <person name="Silva-Moreno E."/>
            <person name="Staats M."/>
            <person name="Valdes J.H."/>
            <person name="Van Kan J.A.L."/>
        </authorList>
    </citation>
    <scope>NUCLEOTIDE SEQUENCE [LARGE SCALE GENOMIC DNA]</scope>
    <source>
        <strain evidence="2 3">Be9601</strain>
    </source>
</reference>
<name>A0A4Z1J4X5_9HELO</name>
<gene>
    <name evidence="2" type="ORF">BELL_0838g00040</name>
</gene>
<feature type="region of interest" description="Disordered" evidence="1">
    <location>
        <begin position="101"/>
        <end position="136"/>
    </location>
</feature>
<protein>
    <submittedName>
        <fullName evidence="2">Uncharacterized protein</fullName>
    </submittedName>
</protein>